<proteinExistence type="predicted"/>
<evidence type="ECO:0000313" key="2">
    <source>
        <dbReference type="EMBL" id="TMM30647.1"/>
    </source>
</evidence>
<keyword evidence="1" id="KW-0472">Membrane</keyword>
<dbReference type="AlphaFoldDB" id="A0A5S3N613"/>
<sequence>MIASNIFRWIGSLFTDFLFIPFDMLRKGDFNWWSSNIINWLFLVVLLVLFAYWMKESRKFLKEGTEDRA</sequence>
<organism evidence="2 3">
    <name type="scientific">Polaribacter aestuariivivens</name>
    <dbReference type="NCBI Taxonomy" id="2304626"/>
    <lineage>
        <taxon>Bacteria</taxon>
        <taxon>Pseudomonadati</taxon>
        <taxon>Bacteroidota</taxon>
        <taxon>Flavobacteriia</taxon>
        <taxon>Flavobacteriales</taxon>
        <taxon>Flavobacteriaceae</taxon>
    </lineage>
</organism>
<dbReference type="OrthoDB" id="1467828at2"/>
<keyword evidence="3" id="KW-1185">Reference proteome</keyword>
<dbReference type="InterPro" id="IPR045922">
    <property type="entry name" value="DUF6341"/>
</dbReference>
<dbReference type="Pfam" id="PF19868">
    <property type="entry name" value="DUF6341"/>
    <property type="match status" value="1"/>
</dbReference>
<feature type="transmembrane region" description="Helical" evidence="1">
    <location>
        <begin position="6"/>
        <end position="25"/>
    </location>
</feature>
<name>A0A5S3N613_9FLAO</name>
<feature type="transmembrane region" description="Helical" evidence="1">
    <location>
        <begin position="37"/>
        <end position="54"/>
    </location>
</feature>
<gene>
    <name evidence="2" type="ORF">FDT66_07750</name>
</gene>
<reference evidence="2 3" key="1">
    <citation type="submission" date="2019-05" db="EMBL/GenBank/DDBJ databases">
        <title>Polaribacter aestuariivivens sp. nov., isolated from a tidal flat.</title>
        <authorList>
            <person name="Yoon J.-H."/>
        </authorList>
    </citation>
    <scope>NUCLEOTIDE SEQUENCE [LARGE SCALE GENOMIC DNA]</scope>
    <source>
        <strain evidence="2 3">DBTF-3</strain>
    </source>
</reference>
<accession>A0A5S3N613</accession>
<evidence type="ECO:0008006" key="4">
    <source>
        <dbReference type="Google" id="ProtNLM"/>
    </source>
</evidence>
<keyword evidence="1" id="KW-1133">Transmembrane helix</keyword>
<evidence type="ECO:0000256" key="1">
    <source>
        <dbReference type="SAM" id="Phobius"/>
    </source>
</evidence>
<keyword evidence="1" id="KW-0812">Transmembrane</keyword>
<protein>
    <recommendedName>
        <fullName evidence="4">Uracil phosphoribosyltransferase</fullName>
    </recommendedName>
</protein>
<dbReference type="EMBL" id="VANR01000003">
    <property type="protein sequence ID" value="TMM30647.1"/>
    <property type="molecule type" value="Genomic_DNA"/>
</dbReference>
<comment type="caution">
    <text evidence="2">The sequence shown here is derived from an EMBL/GenBank/DDBJ whole genome shotgun (WGS) entry which is preliminary data.</text>
</comment>
<evidence type="ECO:0000313" key="3">
    <source>
        <dbReference type="Proteomes" id="UP000307140"/>
    </source>
</evidence>
<dbReference type="Proteomes" id="UP000307140">
    <property type="component" value="Unassembled WGS sequence"/>
</dbReference>
<dbReference type="RefSeq" id="WP_138535597.1">
    <property type="nucleotide sequence ID" value="NZ_CBDUES010000001.1"/>
</dbReference>